<dbReference type="EMBL" id="DS547193">
    <property type="protein sequence ID" value="EDQ98817.1"/>
    <property type="molecule type" value="Genomic_DNA"/>
</dbReference>
<gene>
    <name evidence="2" type="ORF">LACBIDRAFT_335625</name>
</gene>
<dbReference type="HOGENOM" id="CLU_698431_0_0_1"/>
<evidence type="ECO:0000313" key="3">
    <source>
        <dbReference type="Proteomes" id="UP000001194"/>
    </source>
</evidence>
<name>B0E2V9_LACBS</name>
<organism evidence="3">
    <name type="scientific">Laccaria bicolor (strain S238N-H82 / ATCC MYA-4686)</name>
    <name type="common">Bicoloured deceiver</name>
    <name type="synonym">Laccaria laccata var. bicolor</name>
    <dbReference type="NCBI Taxonomy" id="486041"/>
    <lineage>
        <taxon>Eukaryota</taxon>
        <taxon>Fungi</taxon>
        <taxon>Dikarya</taxon>
        <taxon>Basidiomycota</taxon>
        <taxon>Agaricomycotina</taxon>
        <taxon>Agaricomycetes</taxon>
        <taxon>Agaricomycetidae</taxon>
        <taxon>Agaricales</taxon>
        <taxon>Agaricineae</taxon>
        <taxon>Hydnangiaceae</taxon>
        <taxon>Laccaria</taxon>
    </lineage>
</organism>
<dbReference type="AlphaFoldDB" id="B0E2V9"/>
<sequence length="395" mass="44682">MDLSSVRVLHLHYSTPIPGSILHDWKPNIEILAITAVHHLESFCNTTLVTSVRVLIRECHGFTNPYGLRSRHGYQTAWHGNNNANDSDMSVSSSDTQTTATTTTMSQTRWNMGGIDTNRGQAYKHHDDGTCQWTPPYRSTPTRSHAVAHHQPHNTIPSKHWRMPCAPVTNNDESNTMEYGGDRHNQRVGLQGQRQHSHMQLLTTTQHDAVKTLAHALCPSYHFLTFRSSQGCTAVSIDTCTAFVRFIGHFWRDTCTWVGNPRVFVNPRPVPTKTHTCGCRGNFSEVSKNLVRWRSAGGWKLEELFLVMRPDDGKHLDWQNLQTMLNKTRFPLLHSVNIVQVGGQKPTTFKLVVISGFYAALRSIQQKYIIHAFLAYITSITQSDILICHGQHSKV</sequence>
<dbReference type="GeneID" id="6086186"/>
<feature type="region of interest" description="Disordered" evidence="1">
    <location>
        <begin position="79"/>
        <end position="114"/>
    </location>
</feature>
<feature type="compositionally biased region" description="Polar residues" evidence="1">
    <location>
        <begin position="79"/>
        <end position="89"/>
    </location>
</feature>
<proteinExistence type="predicted"/>
<protein>
    <submittedName>
        <fullName evidence="2">Predicted protein</fullName>
    </submittedName>
</protein>
<reference evidence="2 3" key="1">
    <citation type="journal article" date="2008" name="Nature">
        <title>The genome of Laccaria bicolor provides insights into mycorrhizal symbiosis.</title>
        <authorList>
            <person name="Martin F."/>
            <person name="Aerts A."/>
            <person name="Ahren D."/>
            <person name="Brun A."/>
            <person name="Danchin E.G.J."/>
            <person name="Duchaussoy F."/>
            <person name="Gibon J."/>
            <person name="Kohler A."/>
            <person name="Lindquist E."/>
            <person name="Pereda V."/>
            <person name="Salamov A."/>
            <person name="Shapiro H.J."/>
            <person name="Wuyts J."/>
            <person name="Blaudez D."/>
            <person name="Buee M."/>
            <person name="Brokstein P."/>
            <person name="Canbaeck B."/>
            <person name="Cohen D."/>
            <person name="Courty P.E."/>
            <person name="Coutinho P.M."/>
            <person name="Delaruelle C."/>
            <person name="Detter J.C."/>
            <person name="Deveau A."/>
            <person name="DiFazio S."/>
            <person name="Duplessis S."/>
            <person name="Fraissinet-Tachet L."/>
            <person name="Lucic E."/>
            <person name="Frey-Klett P."/>
            <person name="Fourrey C."/>
            <person name="Feussner I."/>
            <person name="Gay G."/>
            <person name="Grimwood J."/>
            <person name="Hoegger P.J."/>
            <person name="Jain P."/>
            <person name="Kilaru S."/>
            <person name="Labbe J."/>
            <person name="Lin Y.C."/>
            <person name="Legue V."/>
            <person name="Le Tacon F."/>
            <person name="Marmeisse R."/>
            <person name="Melayah D."/>
            <person name="Montanini B."/>
            <person name="Muratet M."/>
            <person name="Nehls U."/>
            <person name="Niculita-Hirzel H."/>
            <person name="Oudot-Le Secq M.P."/>
            <person name="Peter M."/>
            <person name="Quesneville H."/>
            <person name="Rajashekar B."/>
            <person name="Reich M."/>
            <person name="Rouhier N."/>
            <person name="Schmutz J."/>
            <person name="Yin T."/>
            <person name="Chalot M."/>
            <person name="Henrissat B."/>
            <person name="Kuees U."/>
            <person name="Lucas S."/>
            <person name="Van de Peer Y."/>
            <person name="Podila G.K."/>
            <person name="Polle A."/>
            <person name="Pukkila P.J."/>
            <person name="Richardson P.M."/>
            <person name="Rouze P."/>
            <person name="Sanders I.R."/>
            <person name="Stajich J.E."/>
            <person name="Tunlid A."/>
            <person name="Tuskan G."/>
            <person name="Grigoriev I.V."/>
        </authorList>
    </citation>
    <scope>NUCLEOTIDE SEQUENCE [LARGE SCALE GENOMIC DNA]</scope>
    <source>
        <strain evidence="3">S238N-H82 / ATCC MYA-4686</strain>
    </source>
</reference>
<keyword evidence="3" id="KW-1185">Reference proteome</keyword>
<dbReference type="RefSeq" id="XP_001890527.1">
    <property type="nucleotide sequence ID" value="XM_001890492.1"/>
</dbReference>
<evidence type="ECO:0000313" key="2">
    <source>
        <dbReference type="EMBL" id="EDQ98817.1"/>
    </source>
</evidence>
<accession>B0E2V9</accession>
<dbReference type="Proteomes" id="UP000001194">
    <property type="component" value="Unassembled WGS sequence"/>
</dbReference>
<evidence type="ECO:0000256" key="1">
    <source>
        <dbReference type="SAM" id="MobiDB-lite"/>
    </source>
</evidence>
<feature type="compositionally biased region" description="Low complexity" evidence="1">
    <location>
        <begin position="90"/>
        <end position="108"/>
    </location>
</feature>
<dbReference type="KEGG" id="lbc:LACBIDRAFT_335625"/>
<dbReference type="InParanoid" id="B0E2V9"/>